<evidence type="ECO:0000313" key="2">
    <source>
        <dbReference type="Proteomes" id="UP000218263"/>
    </source>
</evidence>
<organism evidence="1 2">
    <name type="scientific">Mucilaginibacter gotjawali</name>
    <dbReference type="NCBI Taxonomy" id="1550579"/>
    <lineage>
        <taxon>Bacteria</taxon>
        <taxon>Pseudomonadati</taxon>
        <taxon>Bacteroidota</taxon>
        <taxon>Sphingobacteriia</taxon>
        <taxon>Sphingobacteriales</taxon>
        <taxon>Sphingobacteriaceae</taxon>
        <taxon>Mucilaginibacter</taxon>
    </lineage>
</organism>
<dbReference type="KEGG" id="mgot:MgSA37_03470"/>
<dbReference type="InterPro" id="IPR053154">
    <property type="entry name" value="c-di-AMP_regulator"/>
</dbReference>
<dbReference type="PANTHER" id="PTHR37804">
    <property type="entry name" value="CDAA REGULATORY PROTEIN CDAR"/>
    <property type="match status" value="1"/>
</dbReference>
<proteinExistence type="predicted"/>
<gene>
    <name evidence="1" type="ORF">MgSA37_03470</name>
</gene>
<dbReference type="OrthoDB" id="1115707at2"/>
<accession>A0A0X8X415</accession>
<sequence length="315" mass="36064">MAIIKLSVTERRRLSAFFTCLVLAFAAWIITVLSNPKPYVVKEVLEFRNTPQKRAFRPLQSDTVNVTINGTGWDMLFSKMNSAYKAITIDLHTLESKSYVVLSSQKDQINSKRESDQQIIAFNPDTLYFDFSNRKEKRVPVHLISAVRYQRQFFQSGPVTLNPAYVIINGPASVIDKITSWNTDTLKLDSIDESVVTRINMQPVKEGNLSLYPKNIQASIPVDEFTEKVLEIPVRVLNGRNIGEVKIFPQKVKVTFTTSLSRYAEVDEDFFEATADLDLWKKNGYKTLPVVFSKIPDYCHIIKIEPRNIDFIVKE</sequence>
<protein>
    <submittedName>
        <fullName evidence="1">Uncharacterized protein</fullName>
    </submittedName>
</protein>
<name>A0A0X8X415_9SPHI</name>
<keyword evidence="2" id="KW-1185">Reference proteome</keyword>
<dbReference type="RefSeq" id="WP_096353540.1">
    <property type="nucleotide sequence ID" value="NZ_AP017313.1"/>
</dbReference>
<evidence type="ECO:0000313" key="1">
    <source>
        <dbReference type="EMBL" id="BAU55289.1"/>
    </source>
</evidence>
<dbReference type="Proteomes" id="UP000218263">
    <property type="component" value="Chromosome"/>
</dbReference>
<dbReference type="PANTHER" id="PTHR37804:SF1">
    <property type="entry name" value="CDAA REGULATORY PROTEIN CDAR"/>
    <property type="match status" value="1"/>
</dbReference>
<dbReference type="AlphaFoldDB" id="A0A0X8X415"/>
<dbReference type="EMBL" id="AP017313">
    <property type="protein sequence ID" value="BAU55289.1"/>
    <property type="molecule type" value="Genomic_DNA"/>
</dbReference>
<dbReference type="Gene3D" id="2.170.120.30">
    <property type="match status" value="2"/>
</dbReference>
<reference evidence="1 2" key="1">
    <citation type="submission" date="2015-12" db="EMBL/GenBank/DDBJ databases">
        <title>Genome sequence of Mucilaginibacter gotjawali.</title>
        <authorList>
            <person name="Lee J.S."/>
            <person name="Lee K.C."/>
            <person name="Kim K.K."/>
            <person name="Lee B.W."/>
        </authorList>
    </citation>
    <scope>NUCLEOTIDE SEQUENCE [LARGE SCALE GENOMIC DNA]</scope>
    <source>
        <strain evidence="1 2">SA3-7</strain>
    </source>
</reference>
<dbReference type="Gene3D" id="2.170.120.40">
    <property type="entry name" value="YbbR-like domain"/>
    <property type="match status" value="1"/>
</dbReference>